<dbReference type="Gene3D" id="2.40.160.60">
    <property type="entry name" value="Outer membrane protein transport protein (OMPP1/FadL/TodX)"/>
    <property type="match status" value="1"/>
</dbReference>
<gene>
    <name evidence="10" type="ORF">HELGO_WM30930</name>
</gene>
<comment type="similarity">
    <text evidence="2">Belongs to the OmpP1/FadL family.</text>
</comment>
<evidence type="ECO:0000256" key="4">
    <source>
        <dbReference type="ARBA" id="ARBA00022692"/>
    </source>
</evidence>
<feature type="signal peptide" evidence="9">
    <location>
        <begin position="1"/>
        <end position="19"/>
    </location>
</feature>
<name>A0A6S6SEP9_9BACT</name>
<evidence type="ECO:0000256" key="6">
    <source>
        <dbReference type="ARBA" id="ARBA00023136"/>
    </source>
</evidence>
<organism evidence="10">
    <name type="scientific">uncultured Aureispira sp</name>
    <dbReference type="NCBI Taxonomy" id="1331704"/>
    <lineage>
        <taxon>Bacteria</taxon>
        <taxon>Pseudomonadati</taxon>
        <taxon>Bacteroidota</taxon>
        <taxon>Saprospiria</taxon>
        <taxon>Saprospirales</taxon>
        <taxon>Saprospiraceae</taxon>
        <taxon>Aureispira</taxon>
        <taxon>environmental samples</taxon>
    </lineage>
</organism>
<dbReference type="GO" id="GO:0009279">
    <property type="term" value="C:cell outer membrane"/>
    <property type="evidence" value="ECO:0007669"/>
    <property type="project" value="UniProtKB-SubCell"/>
</dbReference>
<evidence type="ECO:0000256" key="1">
    <source>
        <dbReference type="ARBA" id="ARBA00004571"/>
    </source>
</evidence>
<evidence type="ECO:0000256" key="2">
    <source>
        <dbReference type="ARBA" id="ARBA00008163"/>
    </source>
</evidence>
<accession>A0A6S6SEP9</accession>
<dbReference type="PANTHER" id="PTHR35093:SF8">
    <property type="entry name" value="OUTER MEMBRANE PROTEIN NMB0088-RELATED"/>
    <property type="match status" value="1"/>
</dbReference>
<feature type="chain" id="PRO_5027922982" evidence="9">
    <location>
        <begin position="20"/>
        <end position="480"/>
    </location>
</feature>
<evidence type="ECO:0000256" key="3">
    <source>
        <dbReference type="ARBA" id="ARBA00022452"/>
    </source>
</evidence>
<keyword evidence="6 8" id="KW-0472">Membrane</keyword>
<evidence type="ECO:0000256" key="9">
    <source>
        <dbReference type="SAM" id="SignalP"/>
    </source>
</evidence>
<dbReference type="GO" id="GO:0015483">
    <property type="term" value="F:long-chain fatty acid transporting porin activity"/>
    <property type="evidence" value="ECO:0007669"/>
    <property type="project" value="TreeGrafter"/>
</dbReference>
<dbReference type="PANTHER" id="PTHR35093">
    <property type="entry name" value="OUTER MEMBRANE PROTEIN NMB0088-RELATED"/>
    <property type="match status" value="1"/>
</dbReference>
<dbReference type="SUPFAM" id="SSF56935">
    <property type="entry name" value="Porins"/>
    <property type="match status" value="1"/>
</dbReference>
<evidence type="ECO:0000256" key="5">
    <source>
        <dbReference type="ARBA" id="ARBA00022729"/>
    </source>
</evidence>
<dbReference type="AlphaFoldDB" id="A0A6S6SEP9"/>
<keyword evidence="8" id="KW-1133">Transmembrane helix</keyword>
<protein>
    <submittedName>
        <fullName evidence="10">Uncharacterized protein</fullName>
    </submittedName>
</protein>
<keyword evidence="4 8" id="KW-0812">Transmembrane</keyword>
<evidence type="ECO:0000313" key="10">
    <source>
        <dbReference type="EMBL" id="CAA6801288.1"/>
    </source>
</evidence>
<keyword evidence="5 9" id="KW-0732">Signal</keyword>
<keyword evidence="7" id="KW-0998">Cell outer membrane</keyword>
<proteinExistence type="inferred from homology"/>
<comment type="subcellular location">
    <subcellularLocation>
        <location evidence="1">Cell outer membrane</location>
        <topology evidence="1">Multi-pass membrane protein</topology>
    </subcellularLocation>
</comment>
<dbReference type="InterPro" id="IPR005017">
    <property type="entry name" value="OMPP1/FadL/TodX"/>
</dbReference>
<evidence type="ECO:0000256" key="8">
    <source>
        <dbReference type="SAM" id="Phobius"/>
    </source>
</evidence>
<feature type="transmembrane region" description="Helical" evidence="8">
    <location>
        <begin position="461"/>
        <end position="479"/>
    </location>
</feature>
<sequence length="480" mass="54179">MKNNLLFLFCFIILTQVQAQDTHYWTNQFGARSSLLGGAVIAGLDDNSAVYYNPANLAFIKQSTVSLNTSVYKYTDLYIGNGGGTNVDLKSQRISLYQQMISGLLTKNPEKKWRLGFNILSRQHVNIDMTQRHEMTYELIASQAGPENYIGNVELRNNLNETWACLGAGYKLSEHFSVGLTAIVTYRAQRHTFSYTARSISGDSTYITNNIPFDISTNSFYLHTRTNLIGGLLKAGFHARFGGWRFGLNVSTPSVTIWGESRVQREISQTNLPGNVDKIQTGEQTQLQSQYKYPLSIGLGVAYVYKTGLISISGEYFAKINQYKMIESDPSQPTFPAFLSRPGLDFFTIHHGANQLLNGSIGWEQQIIDKIRLHVGFRSDFSYARRSDRIKEGDLTIVSAPIDLWHFSTGISWRRKASLMSIGVNYTYGHRDKGFSQLVNFTEPLVQSPLFLIGERNESAFMNYHAVTLLIGYTYYFALK</sequence>
<reference evidence="10" key="1">
    <citation type="submission" date="2020-01" db="EMBL/GenBank/DDBJ databases">
        <authorList>
            <person name="Meier V. D."/>
            <person name="Meier V D."/>
        </authorList>
    </citation>
    <scope>NUCLEOTIDE SEQUENCE</scope>
    <source>
        <strain evidence="10">HLG_WM_MAG_10</strain>
    </source>
</reference>
<evidence type="ECO:0000256" key="7">
    <source>
        <dbReference type="ARBA" id="ARBA00023237"/>
    </source>
</evidence>
<dbReference type="EMBL" id="CACVAQ010000063">
    <property type="protein sequence ID" value="CAA6801288.1"/>
    <property type="molecule type" value="Genomic_DNA"/>
</dbReference>
<keyword evidence="3" id="KW-1134">Transmembrane beta strand</keyword>